<comment type="caution">
    <text evidence="2">The sequence shown here is derived from an EMBL/GenBank/DDBJ whole genome shotgun (WGS) entry which is preliminary data.</text>
</comment>
<organism evidence="2 3">
    <name type="scientific">Hymenobacter saemangeumensis</name>
    <dbReference type="NCBI Taxonomy" id="1084522"/>
    <lineage>
        <taxon>Bacteria</taxon>
        <taxon>Pseudomonadati</taxon>
        <taxon>Bacteroidota</taxon>
        <taxon>Cytophagia</taxon>
        <taxon>Cytophagales</taxon>
        <taxon>Hymenobacteraceae</taxon>
        <taxon>Hymenobacter</taxon>
    </lineage>
</organism>
<protein>
    <recommendedName>
        <fullName evidence="4">DUF922 domain-containing protein</fullName>
    </recommendedName>
</protein>
<sequence length="198" mass="22039">MLSFSLLLPLLAAVFAYQGPAKAPAATASIAPAPAAAPKAAPIPWSATRRLTLADFQGQPTPKDKLAALTAADIKAGAACRDYVFSGTVEATFDPNLSWFRDPKNSTEALLRHEQLHFDITEVYARKLRQKLTVFKVKADCNKLQPAFDNLTRAVYSEWEREESRYDQETNHGLNTAKQGYWERQVQIKLDQLKAYAL</sequence>
<evidence type="ECO:0000313" key="2">
    <source>
        <dbReference type="EMBL" id="GAA4355087.1"/>
    </source>
</evidence>
<keyword evidence="1" id="KW-0732">Signal</keyword>
<gene>
    <name evidence="2" type="ORF">GCM10023185_17620</name>
</gene>
<reference evidence="3" key="1">
    <citation type="journal article" date="2019" name="Int. J. Syst. Evol. Microbiol.">
        <title>The Global Catalogue of Microorganisms (GCM) 10K type strain sequencing project: providing services to taxonomists for standard genome sequencing and annotation.</title>
        <authorList>
            <consortium name="The Broad Institute Genomics Platform"/>
            <consortium name="The Broad Institute Genome Sequencing Center for Infectious Disease"/>
            <person name="Wu L."/>
            <person name="Ma J."/>
        </authorList>
    </citation>
    <scope>NUCLEOTIDE SEQUENCE [LARGE SCALE GENOMIC DNA]</scope>
    <source>
        <strain evidence="3">JCM 17923</strain>
    </source>
</reference>
<dbReference type="EMBL" id="BAABGZ010000017">
    <property type="protein sequence ID" value="GAA4355087.1"/>
    <property type="molecule type" value="Genomic_DNA"/>
</dbReference>
<feature type="signal peptide" evidence="1">
    <location>
        <begin position="1"/>
        <end position="23"/>
    </location>
</feature>
<proteinExistence type="predicted"/>
<keyword evidence="3" id="KW-1185">Reference proteome</keyword>
<accession>A0ABP8IAW8</accession>
<dbReference type="Proteomes" id="UP001501153">
    <property type="component" value="Unassembled WGS sequence"/>
</dbReference>
<dbReference type="InterPro" id="IPR010321">
    <property type="entry name" value="DUF922"/>
</dbReference>
<feature type="chain" id="PRO_5045864576" description="DUF922 domain-containing protein" evidence="1">
    <location>
        <begin position="24"/>
        <end position="198"/>
    </location>
</feature>
<evidence type="ECO:0000313" key="3">
    <source>
        <dbReference type="Proteomes" id="UP001501153"/>
    </source>
</evidence>
<dbReference type="Pfam" id="PF06037">
    <property type="entry name" value="DUF922"/>
    <property type="match status" value="1"/>
</dbReference>
<name>A0ABP8IAW8_9BACT</name>
<evidence type="ECO:0008006" key="4">
    <source>
        <dbReference type="Google" id="ProtNLM"/>
    </source>
</evidence>
<dbReference type="RefSeq" id="WP_345235660.1">
    <property type="nucleotide sequence ID" value="NZ_BAABGZ010000017.1"/>
</dbReference>
<evidence type="ECO:0000256" key="1">
    <source>
        <dbReference type="SAM" id="SignalP"/>
    </source>
</evidence>